<feature type="domain" description="Argininosuccinate lyase C-terminal" evidence="8">
    <location>
        <begin position="365"/>
        <end position="433"/>
    </location>
</feature>
<dbReference type="Proteomes" id="UP000589351">
    <property type="component" value="Unassembled WGS sequence"/>
</dbReference>
<evidence type="ECO:0000256" key="5">
    <source>
        <dbReference type="ARBA" id="ARBA00023239"/>
    </source>
</evidence>
<reference evidence="9 10" key="1">
    <citation type="submission" date="2020-07" db="EMBL/GenBank/DDBJ databases">
        <authorList>
            <person name="Criscuolo A."/>
        </authorList>
    </citation>
    <scope>NUCLEOTIDE SEQUENCE [LARGE SCALE GENOMIC DNA]</scope>
    <source>
        <strain evidence="9">CIP111649</strain>
    </source>
</reference>
<dbReference type="Pfam" id="PF00206">
    <property type="entry name" value="Lyase_1"/>
    <property type="match status" value="1"/>
</dbReference>
<dbReference type="PROSITE" id="PS00163">
    <property type="entry name" value="FUMARATE_LYASES"/>
    <property type="match status" value="1"/>
</dbReference>
<keyword evidence="4 6" id="KW-0028">Amino-acid biosynthesis</keyword>
<evidence type="ECO:0000256" key="6">
    <source>
        <dbReference type="HAMAP-Rule" id="MF_00006"/>
    </source>
</evidence>
<evidence type="ECO:0000256" key="2">
    <source>
        <dbReference type="ARBA" id="ARBA00012338"/>
    </source>
</evidence>
<evidence type="ECO:0000259" key="7">
    <source>
        <dbReference type="Pfam" id="PF00206"/>
    </source>
</evidence>
<keyword evidence="3 6" id="KW-0055">Arginine biosynthesis</keyword>
<comment type="caution">
    <text evidence="9">The sequence shown here is derived from an EMBL/GenBank/DDBJ whole genome shotgun (WGS) entry which is preliminary data.</text>
</comment>
<dbReference type="AlphaFoldDB" id="A0A6V7RJZ3"/>
<dbReference type="FunFam" id="1.10.275.10:FF:000002">
    <property type="entry name" value="Argininosuccinate lyase"/>
    <property type="match status" value="1"/>
</dbReference>
<name>A0A6V7RJZ3_9STAP</name>
<dbReference type="FunFam" id="1.10.40.30:FF:000001">
    <property type="entry name" value="Argininosuccinate lyase"/>
    <property type="match status" value="1"/>
</dbReference>
<dbReference type="HAMAP" id="MF_00006">
    <property type="entry name" value="Arg_succ_lyase"/>
    <property type="match status" value="1"/>
</dbReference>
<dbReference type="InterPro" id="IPR008948">
    <property type="entry name" value="L-Aspartase-like"/>
</dbReference>
<comment type="similarity">
    <text evidence="6">Belongs to the lyase 1 family. Argininosuccinate lyase subfamily.</text>
</comment>
<dbReference type="GO" id="GO:0042450">
    <property type="term" value="P:L-arginine biosynthetic process via ornithine"/>
    <property type="evidence" value="ECO:0007669"/>
    <property type="project" value="UniProtKB-UniRule"/>
</dbReference>
<dbReference type="GO" id="GO:0004056">
    <property type="term" value="F:argininosuccinate lyase activity"/>
    <property type="evidence" value="ECO:0007669"/>
    <property type="project" value="UniProtKB-UniRule"/>
</dbReference>
<dbReference type="CDD" id="cd01359">
    <property type="entry name" value="Argininosuccinate_lyase"/>
    <property type="match status" value="1"/>
</dbReference>
<dbReference type="FunFam" id="1.20.200.10:FF:000015">
    <property type="entry name" value="argininosuccinate lyase isoform X2"/>
    <property type="match status" value="1"/>
</dbReference>
<dbReference type="GO" id="GO:0005829">
    <property type="term" value="C:cytosol"/>
    <property type="evidence" value="ECO:0007669"/>
    <property type="project" value="TreeGrafter"/>
</dbReference>
<evidence type="ECO:0000256" key="4">
    <source>
        <dbReference type="ARBA" id="ARBA00022605"/>
    </source>
</evidence>
<proteinExistence type="inferred from homology"/>
<dbReference type="NCBIfam" id="TIGR00838">
    <property type="entry name" value="argH"/>
    <property type="match status" value="1"/>
</dbReference>
<keyword evidence="10" id="KW-1185">Reference proteome</keyword>
<dbReference type="PRINTS" id="PR00145">
    <property type="entry name" value="ARGSUCLYASE"/>
</dbReference>
<dbReference type="InterPro" id="IPR029419">
    <property type="entry name" value="Arg_succ_lyase_C"/>
</dbReference>
<comment type="catalytic activity">
    <reaction evidence="6">
        <text>2-(N(omega)-L-arginino)succinate = fumarate + L-arginine</text>
        <dbReference type="Rhea" id="RHEA:24020"/>
        <dbReference type="ChEBI" id="CHEBI:29806"/>
        <dbReference type="ChEBI" id="CHEBI:32682"/>
        <dbReference type="ChEBI" id="CHEBI:57472"/>
        <dbReference type="EC" id="4.3.2.1"/>
    </reaction>
</comment>
<evidence type="ECO:0000313" key="10">
    <source>
        <dbReference type="Proteomes" id="UP000589351"/>
    </source>
</evidence>
<dbReference type="PANTHER" id="PTHR43814:SF1">
    <property type="entry name" value="ARGININOSUCCINATE LYASE"/>
    <property type="match status" value="1"/>
</dbReference>
<dbReference type="InterPro" id="IPR020557">
    <property type="entry name" value="Fumarate_lyase_CS"/>
</dbReference>
<keyword evidence="5 6" id="KW-0456">Lyase</keyword>
<dbReference type="InterPro" id="IPR022761">
    <property type="entry name" value="Fumarate_lyase_N"/>
</dbReference>
<dbReference type="SUPFAM" id="SSF48557">
    <property type="entry name" value="L-aspartase-like"/>
    <property type="match status" value="1"/>
</dbReference>
<evidence type="ECO:0000313" key="9">
    <source>
        <dbReference type="EMBL" id="CAD2078088.1"/>
    </source>
</evidence>
<comment type="subcellular location">
    <subcellularLocation>
        <location evidence="6">Cytoplasm</location>
    </subcellularLocation>
</comment>
<dbReference type="InterPro" id="IPR024083">
    <property type="entry name" value="Fumarase/histidase_N"/>
</dbReference>
<dbReference type="Gene3D" id="1.10.275.10">
    <property type="entry name" value="Fumarase/aspartase (N-terminal domain)"/>
    <property type="match status" value="1"/>
</dbReference>
<keyword evidence="6" id="KW-0963">Cytoplasm</keyword>
<dbReference type="PANTHER" id="PTHR43814">
    <property type="entry name" value="ARGININOSUCCINATE LYASE"/>
    <property type="match status" value="1"/>
</dbReference>
<sequence>MTKKAWGGRFQDESISWVEEFNASIHFDKVLIEEDIKGSIAHANMLATKGIIKSEEKELIIKGLGEILADYKDDKIEFRVEREDIHMNVEALLIDKIGPVGGKLHTARSRNDQVATDMHLYVKKIVNEFIDSIKALQETIVELSDKHMGVIMPGYTHLQRAQPILFSHHLLVYFWMLERDKSRFKDSLKRIDLSPLGAGAISGTTFDIDRFQTKEELGFEGIYHNSMDAVSDRDYIVETLSNISLSMVHLSRLSEELIFWTTDEVNFVTLSDSFTTGSSMMPQKKNPDMAELIRGKSGRTSGHLMSMLMLLKGLPLTYNKDMQEDKEGLFDAVKTYSGSLKVMNGMLQTLTLNEAVLKTAVSNDFSNATELADYLVEKGIPFRESHEIVGKLVLSCINKGIYLKDLPFEEYQEATSVIDKDIYDILSPEVVVNRRISYGSTGTEAVKQQLETAKSYLKE</sequence>
<protein>
    <recommendedName>
        <fullName evidence="2 6">Argininosuccinate lyase</fullName>
        <shortName evidence="6">ASAL</shortName>
        <ecNumber evidence="2 6">4.3.2.1</ecNumber>
    </recommendedName>
    <alternativeName>
        <fullName evidence="6">Arginosuccinase</fullName>
    </alternativeName>
</protein>
<feature type="domain" description="Fumarate lyase N-terminal" evidence="7">
    <location>
        <begin position="8"/>
        <end position="301"/>
    </location>
</feature>
<dbReference type="EMBL" id="CAJEWD010000008">
    <property type="protein sequence ID" value="CAD2078088.1"/>
    <property type="molecule type" value="Genomic_DNA"/>
</dbReference>
<gene>
    <name evidence="6 9" type="primary">argH</name>
    <name evidence="9" type="ORF">JEODO184_01304</name>
</gene>
<dbReference type="EC" id="4.3.2.1" evidence="2 6"/>
<dbReference type="RefSeq" id="WP_185125810.1">
    <property type="nucleotide sequence ID" value="NZ_CAJEWD010000008.1"/>
</dbReference>
<dbReference type="Pfam" id="PF14698">
    <property type="entry name" value="ASL_C2"/>
    <property type="match status" value="1"/>
</dbReference>
<organism evidence="9 10">
    <name type="scientific">Jeotgalicoccus meleagridis</name>
    <dbReference type="NCBI Taxonomy" id="2759181"/>
    <lineage>
        <taxon>Bacteria</taxon>
        <taxon>Bacillati</taxon>
        <taxon>Bacillota</taxon>
        <taxon>Bacilli</taxon>
        <taxon>Bacillales</taxon>
        <taxon>Staphylococcaceae</taxon>
        <taxon>Jeotgalicoccus</taxon>
    </lineage>
</organism>
<dbReference type="Gene3D" id="1.20.200.10">
    <property type="entry name" value="Fumarase/aspartase (Central domain)"/>
    <property type="match status" value="1"/>
</dbReference>
<evidence type="ECO:0000256" key="1">
    <source>
        <dbReference type="ARBA" id="ARBA00004941"/>
    </source>
</evidence>
<dbReference type="UniPathway" id="UPA00068">
    <property type="reaction ID" value="UER00114"/>
</dbReference>
<dbReference type="InterPro" id="IPR009049">
    <property type="entry name" value="Argininosuccinate_lyase"/>
</dbReference>
<comment type="pathway">
    <text evidence="1 6">Amino-acid biosynthesis; L-arginine biosynthesis; L-arginine from L-ornithine and carbamoyl phosphate: step 3/3.</text>
</comment>
<evidence type="ECO:0000259" key="8">
    <source>
        <dbReference type="Pfam" id="PF14698"/>
    </source>
</evidence>
<dbReference type="Gene3D" id="1.10.40.30">
    <property type="entry name" value="Fumarase/aspartase (C-terminal domain)"/>
    <property type="match status" value="1"/>
</dbReference>
<evidence type="ECO:0000256" key="3">
    <source>
        <dbReference type="ARBA" id="ARBA00022571"/>
    </source>
</evidence>
<dbReference type="PRINTS" id="PR00149">
    <property type="entry name" value="FUMRATELYASE"/>
</dbReference>
<dbReference type="InterPro" id="IPR000362">
    <property type="entry name" value="Fumarate_lyase_fam"/>
</dbReference>
<accession>A0A6V7RJZ3</accession>